<evidence type="ECO:0000256" key="3">
    <source>
        <dbReference type="ARBA" id="ARBA00022989"/>
    </source>
</evidence>
<evidence type="ECO:0000256" key="1">
    <source>
        <dbReference type="ARBA" id="ARBA00004141"/>
    </source>
</evidence>
<evidence type="ECO:0000313" key="6">
    <source>
        <dbReference type="EMBL" id="ALA67256.1"/>
    </source>
</evidence>
<comment type="subcellular location">
    <subcellularLocation>
        <location evidence="1">Membrane</location>
        <topology evidence="1">Multi-pass membrane protein</topology>
    </subcellularLocation>
</comment>
<dbReference type="Proteomes" id="UP000058446">
    <property type="component" value="Chromosome"/>
</dbReference>
<evidence type="ECO:0000313" key="7">
    <source>
        <dbReference type="Proteomes" id="UP000058446"/>
    </source>
</evidence>
<dbReference type="PANTHER" id="PTHR33514:SF13">
    <property type="entry name" value="PROTEIN ABCI12, CHLOROPLASTIC"/>
    <property type="match status" value="1"/>
</dbReference>
<proteinExistence type="predicted"/>
<evidence type="ECO:0000256" key="4">
    <source>
        <dbReference type="ARBA" id="ARBA00023136"/>
    </source>
</evidence>
<dbReference type="GO" id="GO:0005886">
    <property type="term" value="C:plasma membrane"/>
    <property type="evidence" value="ECO:0007669"/>
    <property type="project" value="UniProtKB-ARBA"/>
</dbReference>
<gene>
    <name evidence="6" type="ORF">CLAC_05460</name>
</gene>
<feature type="transmembrane region" description="Helical" evidence="5">
    <location>
        <begin position="28"/>
        <end position="61"/>
    </location>
</feature>
<dbReference type="OrthoDB" id="509049at2"/>
<dbReference type="Pfam" id="PF02361">
    <property type="entry name" value="CbiQ"/>
    <property type="match status" value="1"/>
</dbReference>
<dbReference type="KEGG" id="clw:CLAC_05460"/>
<dbReference type="STRING" id="1408189.CLAC_05460"/>
<dbReference type="EMBL" id="CP006841">
    <property type="protein sequence ID" value="ALA67256.1"/>
    <property type="molecule type" value="Genomic_DNA"/>
</dbReference>
<dbReference type="InterPro" id="IPR003339">
    <property type="entry name" value="ABC/ECF_trnsptr_transmembrane"/>
</dbReference>
<dbReference type="AlphaFoldDB" id="A0A0K2H0N7"/>
<feature type="transmembrane region" description="Helical" evidence="5">
    <location>
        <begin position="73"/>
        <end position="89"/>
    </location>
</feature>
<keyword evidence="3 5" id="KW-1133">Transmembrane helix</keyword>
<dbReference type="RefSeq" id="WP_053412024.1">
    <property type="nucleotide sequence ID" value="NZ_CP006841.1"/>
</dbReference>
<sequence>MIHPSNVPLGIYLNHSSIVHRLSVGWKMLAVTAFILAGAVLVDSWIGGAICMLIVAAAYVAARIPIAVALKQIAGALPLLLFLSVFLWWRGGFLAALTSFLTLLSAIMMAIVFTLTTRVTEVMDFLVNALQPFERFGVPVDTIALALSLTLRMIPLQVMAAAEVLEARKARGATASIVAFGVPVVVRTIGRARAMADALVARGVGE</sequence>
<keyword evidence="2 5" id="KW-0812">Transmembrane</keyword>
<evidence type="ECO:0000256" key="5">
    <source>
        <dbReference type="SAM" id="Phobius"/>
    </source>
</evidence>
<dbReference type="PANTHER" id="PTHR33514">
    <property type="entry name" value="PROTEIN ABCI12, CHLOROPLASTIC"/>
    <property type="match status" value="1"/>
</dbReference>
<dbReference type="CDD" id="cd16914">
    <property type="entry name" value="EcfT"/>
    <property type="match status" value="1"/>
</dbReference>
<protein>
    <submittedName>
        <fullName evidence="6">ABC transporter permease</fullName>
    </submittedName>
</protein>
<evidence type="ECO:0000256" key="2">
    <source>
        <dbReference type="ARBA" id="ARBA00022692"/>
    </source>
</evidence>
<keyword evidence="7" id="KW-1185">Reference proteome</keyword>
<feature type="transmembrane region" description="Helical" evidence="5">
    <location>
        <begin position="95"/>
        <end position="115"/>
    </location>
</feature>
<accession>A0A0K2H0N7</accession>
<keyword evidence="4 5" id="KW-0472">Membrane</keyword>
<dbReference type="PATRIC" id="fig|1408189.4.peg.1087"/>
<name>A0A0K2H0N7_9CORY</name>
<reference evidence="6 7" key="1">
    <citation type="submission" date="2013-10" db="EMBL/GenBank/DDBJ databases">
        <title>Complete genome sequence of Corynebacterium lactis DSM 45799(T), isolated from raw cow milk.</title>
        <authorList>
            <person name="Ruckert C."/>
            <person name="Albersmeier A."/>
            <person name="Lipski A."/>
            <person name="Kalinowski J."/>
        </authorList>
    </citation>
    <scope>NUCLEOTIDE SEQUENCE [LARGE SCALE GENOMIC DNA]</scope>
    <source>
        <strain evidence="6 7">RW2-5</strain>
    </source>
</reference>
<organism evidence="6 7">
    <name type="scientific">Corynebacterium lactis RW2-5</name>
    <dbReference type="NCBI Taxonomy" id="1408189"/>
    <lineage>
        <taxon>Bacteria</taxon>
        <taxon>Bacillati</taxon>
        <taxon>Actinomycetota</taxon>
        <taxon>Actinomycetes</taxon>
        <taxon>Mycobacteriales</taxon>
        <taxon>Corynebacteriaceae</taxon>
        <taxon>Corynebacterium</taxon>
    </lineage>
</organism>